<name>A0AA42CHD5_9PROT</name>
<dbReference type="Gene3D" id="3.30.1370.60">
    <property type="entry name" value="Hypothetical oxidoreductase yiak, domain 2"/>
    <property type="match status" value="1"/>
</dbReference>
<dbReference type="EMBL" id="JAPDNT010000005">
    <property type="protein sequence ID" value="MCW3474740.1"/>
    <property type="molecule type" value="Genomic_DNA"/>
</dbReference>
<dbReference type="InterPro" id="IPR043143">
    <property type="entry name" value="Mal/L-sulf/L-lact_DH-like_NADP"/>
</dbReference>
<dbReference type="InterPro" id="IPR036111">
    <property type="entry name" value="Mal/L-sulfo/L-lacto_DH-like_sf"/>
</dbReference>
<reference evidence="1" key="1">
    <citation type="submission" date="2022-09" db="EMBL/GenBank/DDBJ databases">
        <title>Rhodovastum sp. nov. RN2-1 isolated from soil in Seongnam, South Korea.</title>
        <authorList>
            <person name="Le N.T."/>
        </authorList>
    </citation>
    <scope>NUCLEOTIDE SEQUENCE</scope>
    <source>
        <strain evidence="1">RN2-1</strain>
    </source>
</reference>
<dbReference type="GO" id="GO:0016491">
    <property type="term" value="F:oxidoreductase activity"/>
    <property type="evidence" value="ECO:0007669"/>
    <property type="project" value="InterPro"/>
</dbReference>
<evidence type="ECO:0000313" key="1">
    <source>
        <dbReference type="EMBL" id="MCW3474740.1"/>
    </source>
</evidence>
<gene>
    <name evidence="1" type="ORF">OL599_09105</name>
</gene>
<proteinExistence type="predicted"/>
<dbReference type="Proteomes" id="UP001165679">
    <property type="component" value="Unassembled WGS sequence"/>
</dbReference>
<comment type="caution">
    <text evidence="1">The sequence shown here is derived from an EMBL/GenBank/DDBJ whole genome shotgun (WGS) entry which is preliminary data.</text>
</comment>
<accession>A0AA42CHD5</accession>
<evidence type="ECO:0000313" key="2">
    <source>
        <dbReference type="Proteomes" id="UP001165679"/>
    </source>
</evidence>
<organism evidence="1 2">
    <name type="scientific">Limobrevibacterium gyesilva</name>
    <dbReference type="NCBI Taxonomy" id="2991712"/>
    <lineage>
        <taxon>Bacteria</taxon>
        <taxon>Pseudomonadati</taxon>
        <taxon>Pseudomonadota</taxon>
        <taxon>Alphaproteobacteria</taxon>
        <taxon>Acetobacterales</taxon>
        <taxon>Acetobacteraceae</taxon>
        <taxon>Limobrevibacterium</taxon>
    </lineage>
</organism>
<protein>
    <submittedName>
        <fullName evidence="1">Uncharacterized protein</fullName>
    </submittedName>
</protein>
<dbReference type="SUPFAM" id="SSF89733">
    <property type="entry name" value="L-sulfolactate dehydrogenase-like"/>
    <property type="match status" value="1"/>
</dbReference>
<reference evidence="1" key="2">
    <citation type="submission" date="2022-10" db="EMBL/GenBank/DDBJ databases">
        <authorList>
            <person name="Trinh H.N."/>
        </authorList>
    </citation>
    <scope>NUCLEOTIDE SEQUENCE</scope>
    <source>
        <strain evidence="1">RN2-1</strain>
    </source>
</reference>
<dbReference type="AlphaFoldDB" id="A0AA42CHD5"/>
<sequence length="290" mass="30317">MTTTTTVAAFSEIIRVGGWSLRGIGYPFGIAERAIRILAWAEAVHGGTVRTLRVAETAIAEATTRPRLLRQRDSLAGWRLDGQGKHLMEAGPPAVDLLTSDAREHGFGHVVLANTIGSGLVAALADLAARRGLACFAAYRAAEGDVLPDGVARAGWLIAVPASGGAVFALGAIEAGADAVLQTIRSVWPMLSEAGERLIHADVAQSLDGGAGSYIGLAALPADAGMADRLKAGDAGGSLTLVDYAQRLVEGYRSGLVMDMADLLHLYALERLTWAPTSERSRSQAGYGRF</sequence>
<keyword evidence="2" id="KW-1185">Reference proteome</keyword>
<dbReference type="RefSeq" id="WP_264713395.1">
    <property type="nucleotide sequence ID" value="NZ_JAPDNT010000005.1"/>
</dbReference>